<protein>
    <submittedName>
        <fullName evidence="2">Uncharacterized protein</fullName>
    </submittedName>
</protein>
<name>A0A1S1R0Q9_9ACTN</name>
<reference evidence="3" key="1">
    <citation type="submission" date="2016-07" db="EMBL/GenBank/DDBJ databases">
        <title>Sequence Frankia sp. strain CcI1.17.</title>
        <authorList>
            <person name="Ghodhbane-Gtari F."/>
            <person name="Swanson E."/>
            <person name="Gueddou A."/>
            <person name="Morris K."/>
            <person name="Hezbri K."/>
            <person name="Ktari A."/>
            <person name="Nouioui I."/>
            <person name="Abebe-Akele F."/>
            <person name="Simpson S."/>
            <person name="Thomas K."/>
            <person name="Gtari M."/>
            <person name="Tisa L.S."/>
            <person name="Hurst S."/>
        </authorList>
    </citation>
    <scope>NUCLEOTIDE SEQUENCE [LARGE SCALE GENOMIC DNA]</scope>
    <source>
        <strain evidence="3">Cc1.17</strain>
    </source>
</reference>
<dbReference type="EMBL" id="MBLM01000105">
    <property type="protein sequence ID" value="OHV39281.1"/>
    <property type="molecule type" value="Genomic_DNA"/>
</dbReference>
<proteinExistence type="predicted"/>
<feature type="transmembrane region" description="Helical" evidence="1">
    <location>
        <begin position="12"/>
        <end position="33"/>
    </location>
</feature>
<comment type="caution">
    <text evidence="2">The sequence shown here is derived from an EMBL/GenBank/DDBJ whole genome shotgun (WGS) entry which is preliminary data.</text>
</comment>
<dbReference type="AlphaFoldDB" id="A0A1S1R0Q9"/>
<accession>A0A1S1R0Q9</accession>
<keyword evidence="3" id="KW-1185">Reference proteome</keyword>
<keyword evidence="1" id="KW-0472">Membrane</keyword>
<evidence type="ECO:0000313" key="3">
    <source>
        <dbReference type="Proteomes" id="UP000179627"/>
    </source>
</evidence>
<gene>
    <name evidence="2" type="ORF">CC117_33845</name>
</gene>
<dbReference type="Proteomes" id="UP000179627">
    <property type="component" value="Unassembled WGS sequence"/>
</dbReference>
<evidence type="ECO:0000256" key="1">
    <source>
        <dbReference type="SAM" id="Phobius"/>
    </source>
</evidence>
<sequence>MHTIIRRTCYVLLFGLVIEGALTFPLLAAWYGFPKLSLTQVCSELEKARYSDASRECDVPYAFPGPPLAGPAEAEGQTTARDVLGVQPKPGYVDIDFRELVKRREACKDFDPTTLPAPQNQTAEQRRLGDYCNYISDDR</sequence>
<keyword evidence="1" id="KW-1133">Transmembrane helix</keyword>
<keyword evidence="1" id="KW-0812">Transmembrane</keyword>
<organism evidence="2 3">
    <name type="scientific">Parafrankia colletiae</name>
    <dbReference type="NCBI Taxonomy" id="573497"/>
    <lineage>
        <taxon>Bacteria</taxon>
        <taxon>Bacillati</taxon>
        <taxon>Actinomycetota</taxon>
        <taxon>Actinomycetes</taxon>
        <taxon>Frankiales</taxon>
        <taxon>Frankiaceae</taxon>
        <taxon>Parafrankia</taxon>
    </lineage>
</organism>
<evidence type="ECO:0000313" key="2">
    <source>
        <dbReference type="EMBL" id="OHV39281.1"/>
    </source>
</evidence>